<dbReference type="PANTHER" id="PTHR32439:SF0">
    <property type="entry name" value="FERREDOXIN--NITRITE REDUCTASE, CHLOROPLASTIC"/>
    <property type="match status" value="1"/>
</dbReference>
<keyword evidence="7" id="KW-0411">Iron-sulfur</keyword>
<evidence type="ECO:0000256" key="2">
    <source>
        <dbReference type="ARBA" id="ARBA00022485"/>
    </source>
</evidence>
<organism evidence="10">
    <name type="scientific">Nitrospira lenta</name>
    <dbReference type="NCBI Taxonomy" id="1436998"/>
    <lineage>
        <taxon>Bacteria</taxon>
        <taxon>Pseudomonadati</taxon>
        <taxon>Nitrospirota</taxon>
        <taxon>Nitrospiria</taxon>
        <taxon>Nitrospirales</taxon>
        <taxon>Nitrospiraceae</taxon>
        <taxon>Nitrospira</taxon>
    </lineage>
</organism>
<reference evidence="11" key="2">
    <citation type="submission" date="2018-04" db="EMBL/GenBank/DDBJ databases">
        <authorList>
            <person name="Go L.Y."/>
            <person name="Mitchell J.A."/>
        </authorList>
    </citation>
    <scope>NUCLEOTIDE SEQUENCE [LARGE SCALE GENOMIC DNA]</scope>
    <source>
        <strain evidence="11">N. lenta BS10</strain>
    </source>
</reference>
<evidence type="ECO:0000259" key="9">
    <source>
        <dbReference type="Pfam" id="PF03460"/>
    </source>
</evidence>
<dbReference type="PANTHER" id="PTHR32439">
    <property type="entry name" value="FERREDOXIN--NITRITE REDUCTASE, CHLOROPLASTIC"/>
    <property type="match status" value="1"/>
</dbReference>
<evidence type="ECO:0000313" key="10">
    <source>
        <dbReference type="EMBL" id="ALA66356.1"/>
    </source>
</evidence>
<proteinExistence type="inferred from homology"/>
<feature type="domain" description="Nitrite/Sulfite reductase ferredoxin-like" evidence="9">
    <location>
        <begin position="51"/>
        <end position="110"/>
    </location>
</feature>
<dbReference type="Gene3D" id="3.30.413.10">
    <property type="entry name" value="Sulfite Reductase Hemoprotein, domain 1"/>
    <property type="match status" value="2"/>
</dbReference>
<dbReference type="GO" id="GO:0051539">
    <property type="term" value="F:4 iron, 4 sulfur cluster binding"/>
    <property type="evidence" value="ECO:0007669"/>
    <property type="project" value="UniProtKB-KW"/>
</dbReference>
<comment type="similarity">
    <text evidence="1">Belongs to the nitrite and sulfite reductase 4Fe-4S domain family.</text>
</comment>
<keyword evidence="5 11" id="KW-0560">Oxidoreductase</keyword>
<evidence type="ECO:0000256" key="7">
    <source>
        <dbReference type="ARBA" id="ARBA00023014"/>
    </source>
</evidence>
<keyword evidence="12" id="KW-1185">Reference proteome</keyword>
<dbReference type="InterPro" id="IPR036136">
    <property type="entry name" value="Nit/Sulf_reduc_fer-like_dom_sf"/>
</dbReference>
<reference evidence="12" key="3">
    <citation type="submission" date="2018-04" db="EMBL/GenBank/DDBJ databases">
        <authorList>
            <person name="Lucker S."/>
            <person name="Sakoula D."/>
        </authorList>
    </citation>
    <scope>NUCLEOTIDE SEQUENCE [LARGE SCALE GENOMIC DNA]</scope>
</reference>
<evidence type="ECO:0000313" key="11">
    <source>
        <dbReference type="EMBL" id="SPP64246.1"/>
    </source>
</evidence>
<evidence type="ECO:0000259" key="8">
    <source>
        <dbReference type="Pfam" id="PF01077"/>
    </source>
</evidence>
<keyword evidence="6" id="KW-0408">Iron</keyword>
<keyword evidence="4" id="KW-0479">Metal-binding</keyword>
<reference evidence="10" key="1">
    <citation type="journal article" date="2015" name="Proc. Natl. Acad. Sci. U.S.A.">
        <title>Expanded metabolic versatility of ubiquitous nitrite-oxidizing bacteria from the genus Nitrospira.</title>
        <authorList>
            <person name="Koch H."/>
            <person name="Lucker S."/>
            <person name="Albertsen M."/>
            <person name="Kitzinger K."/>
            <person name="Herbold C."/>
            <person name="Spieck E."/>
            <person name="Nielsen P.H."/>
            <person name="Wagner M."/>
            <person name="Daims H."/>
        </authorList>
    </citation>
    <scope>NUCLEOTIDE SEQUENCE</scope>
    <source>
        <strain evidence="10">BS10</strain>
    </source>
</reference>
<evidence type="ECO:0000256" key="6">
    <source>
        <dbReference type="ARBA" id="ARBA00023004"/>
    </source>
</evidence>
<dbReference type="Pfam" id="PF03460">
    <property type="entry name" value="NIR_SIR_ferr"/>
    <property type="match status" value="2"/>
</dbReference>
<dbReference type="OrthoDB" id="3189055at2"/>
<evidence type="ECO:0000313" key="12">
    <source>
        <dbReference type="Proteomes" id="UP000248168"/>
    </source>
</evidence>
<evidence type="ECO:0000256" key="3">
    <source>
        <dbReference type="ARBA" id="ARBA00022617"/>
    </source>
</evidence>
<dbReference type="InterPro" id="IPR005117">
    <property type="entry name" value="NiRdtase/SiRdtase_haem-b_fer"/>
</dbReference>
<gene>
    <name evidence="10" type="primary">nirA</name>
    <name evidence="11" type="ORF">NITLEN_110012</name>
    <name evidence="10" type="ORF">NITLEN_v1_110012</name>
</gene>
<feature type="domain" description="Nitrite/Sulfite reductase ferredoxin-like" evidence="9">
    <location>
        <begin position="301"/>
        <end position="364"/>
    </location>
</feature>
<dbReference type="SUPFAM" id="SSF56014">
    <property type="entry name" value="Nitrite and sulphite reductase 4Fe-4S domain-like"/>
    <property type="match status" value="2"/>
</dbReference>
<accession>A0A0K2GY22</accession>
<dbReference type="Gene3D" id="3.90.480.20">
    <property type="match status" value="1"/>
</dbReference>
<dbReference type="EC" id="1.7.7.1" evidence="11"/>
<dbReference type="Pfam" id="PF01077">
    <property type="entry name" value="NIR_SIR"/>
    <property type="match status" value="1"/>
</dbReference>
<sequence>MNKIEAIKTERDGLTVREMIAHYATTGWEAIPEADIQRLKWCGLFLRNPTPGFFMVRVRIPGGQTTSYQLRALAEIASTYGNGVLDLTTRQQVQLRNIKIEDVPAVFAKMDGVGLTSMQTGMDNVRNVMTCAISGLNPDEVVETMALVRAINEEILGKPAYSNLPRKLNVAVTGCPHNCVHMETQDLALVPAHYDLGHDRCVGFNVLVGGKLGSGGYRIATPLDVFVNPSEALDVCRAILGIYRDHGPRESRTQARLAFLIEEWGEARFRAEVEARVGKRLASAGIDARKAGEQDHVGIFRQRQQGMNYAGLKVLVGRVKAADLVKILSLAEKYGNGEIRITPSQALIIPNISDRTVGDLADEPLLKQFAYNPSALYKGLVSCVGSDYCNLAVIESKGRAVAVAKALEGRLGASLKPITMHWSGCPASCGNHLVADVGLLGKKAKIDGKVVEAVDIYIGGRSGPDPKLALKIMEDVPCDKLPAVLEGLLPYHTREKMHRVRGGGARKVLAGKETNISPAA</sequence>
<dbReference type="InterPro" id="IPR045854">
    <property type="entry name" value="NO2/SO3_Rdtase_4Fe4S_sf"/>
</dbReference>
<dbReference type="InterPro" id="IPR051329">
    <property type="entry name" value="NIR_SIR_4Fe-4S"/>
</dbReference>
<dbReference type="SUPFAM" id="SSF55124">
    <property type="entry name" value="Nitrite/Sulfite reductase N-terminal domain-like"/>
    <property type="match status" value="2"/>
</dbReference>
<evidence type="ECO:0000256" key="5">
    <source>
        <dbReference type="ARBA" id="ARBA00023002"/>
    </source>
</evidence>
<keyword evidence="2" id="KW-0004">4Fe-4S</keyword>
<dbReference type="PRINTS" id="PR00397">
    <property type="entry name" value="SIROHAEM"/>
</dbReference>
<dbReference type="EMBL" id="KR873363">
    <property type="protein sequence ID" value="ALA66356.1"/>
    <property type="molecule type" value="Genomic_DNA"/>
</dbReference>
<protein>
    <submittedName>
        <fullName evidence="10">Ferredoxin-nitrite reductase</fullName>
        <ecNumber evidence="11">1.7.7.1</ecNumber>
    </submittedName>
</protein>
<evidence type="ECO:0000256" key="4">
    <source>
        <dbReference type="ARBA" id="ARBA00022723"/>
    </source>
</evidence>
<evidence type="ECO:0000256" key="1">
    <source>
        <dbReference type="ARBA" id="ARBA00010429"/>
    </source>
</evidence>
<dbReference type="InParanoid" id="A0A0K2GY22"/>
<dbReference type="GO" id="GO:0020037">
    <property type="term" value="F:heme binding"/>
    <property type="evidence" value="ECO:0007669"/>
    <property type="project" value="InterPro"/>
</dbReference>
<dbReference type="InterPro" id="IPR006067">
    <property type="entry name" value="NO2/SO3_Rdtase_4Fe4S_dom"/>
</dbReference>
<dbReference type="PROSITE" id="PS00365">
    <property type="entry name" value="NIR_SIR"/>
    <property type="match status" value="2"/>
</dbReference>
<dbReference type="InterPro" id="IPR006066">
    <property type="entry name" value="NO2/SO3_Rdtase_FeS/sirohaem_BS"/>
</dbReference>
<dbReference type="GO" id="GO:0046872">
    <property type="term" value="F:metal ion binding"/>
    <property type="evidence" value="ECO:0007669"/>
    <property type="project" value="UniProtKB-KW"/>
</dbReference>
<dbReference type="EMBL" id="OUNR01000003">
    <property type="protein sequence ID" value="SPP64246.1"/>
    <property type="molecule type" value="Genomic_DNA"/>
</dbReference>
<name>A0A0K2GY22_9BACT</name>
<dbReference type="GO" id="GO:0048307">
    <property type="term" value="F:ferredoxin-nitrite reductase activity"/>
    <property type="evidence" value="ECO:0007669"/>
    <property type="project" value="UniProtKB-EC"/>
</dbReference>
<feature type="domain" description="Nitrite/sulphite reductase 4Fe-4S" evidence="8">
    <location>
        <begin position="122"/>
        <end position="280"/>
    </location>
</feature>
<dbReference type="RefSeq" id="WP_121988665.1">
    <property type="nucleotide sequence ID" value="NZ_OUNR01000003.1"/>
</dbReference>
<dbReference type="AlphaFoldDB" id="A0A0K2GY22"/>
<keyword evidence="3" id="KW-0349">Heme</keyword>
<dbReference type="FunCoup" id="A0A0K2GY22">
    <property type="interactions" value="212"/>
</dbReference>
<dbReference type="Proteomes" id="UP000248168">
    <property type="component" value="Unassembled WGS sequence"/>
</dbReference>